<accession>A0A9D4V4N4</accession>
<reference evidence="1" key="1">
    <citation type="submission" date="2021-01" db="EMBL/GenBank/DDBJ databases">
        <title>Adiantum capillus-veneris genome.</title>
        <authorList>
            <person name="Fang Y."/>
            <person name="Liao Q."/>
        </authorList>
    </citation>
    <scope>NUCLEOTIDE SEQUENCE</scope>
    <source>
        <strain evidence="1">H3</strain>
        <tissue evidence="1">Leaf</tissue>
    </source>
</reference>
<comment type="caution">
    <text evidence="1">The sequence shown here is derived from an EMBL/GenBank/DDBJ whole genome shotgun (WGS) entry which is preliminary data.</text>
</comment>
<proteinExistence type="predicted"/>
<gene>
    <name evidence="1" type="ORF">GOP47_0006568</name>
</gene>
<dbReference type="EMBL" id="JABFUD020000006">
    <property type="protein sequence ID" value="KAI5078897.1"/>
    <property type="molecule type" value="Genomic_DNA"/>
</dbReference>
<name>A0A9D4V4N4_ADICA</name>
<evidence type="ECO:0000313" key="1">
    <source>
        <dbReference type="EMBL" id="KAI5078897.1"/>
    </source>
</evidence>
<dbReference type="AlphaFoldDB" id="A0A9D4V4N4"/>
<sequence length="104" mass="11453">MQFLSTTLELVSLDVVPYSLEGIMPCGLRGLQDGSQAGGDPIEDLSATFGLGLGVELGSGFEFSLGHFLAHLFINSCKTQEQAYNRRGERSRLMARRWIWTGWG</sequence>
<dbReference type="Proteomes" id="UP000886520">
    <property type="component" value="Chromosome 6"/>
</dbReference>
<keyword evidence="2" id="KW-1185">Reference proteome</keyword>
<evidence type="ECO:0000313" key="2">
    <source>
        <dbReference type="Proteomes" id="UP000886520"/>
    </source>
</evidence>
<organism evidence="1 2">
    <name type="scientific">Adiantum capillus-veneris</name>
    <name type="common">Maidenhair fern</name>
    <dbReference type="NCBI Taxonomy" id="13818"/>
    <lineage>
        <taxon>Eukaryota</taxon>
        <taxon>Viridiplantae</taxon>
        <taxon>Streptophyta</taxon>
        <taxon>Embryophyta</taxon>
        <taxon>Tracheophyta</taxon>
        <taxon>Polypodiopsida</taxon>
        <taxon>Polypodiidae</taxon>
        <taxon>Polypodiales</taxon>
        <taxon>Pteridineae</taxon>
        <taxon>Pteridaceae</taxon>
        <taxon>Vittarioideae</taxon>
        <taxon>Adiantum</taxon>
    </lineage>
</organism>
<protein>
    <submittedName>
        <fullName evidence="1">Uncharacterized protein</fullName>
    </submittedName>
</protein>